<dbReference type="GO" id="GO:0005778">
    <property type="term" value="C:peroxisomal membrane"/>
    <property type="evidence" value="ECO:0007669"/>
    <property type="project" value="UniProtKB-SubCell"/>
</dbReference>
<keyword evidence="6" id="KW-1185">Reference proteome</keyword>
<reference evidence="5 6" key="1">
    <citation type="journal article" date="2017" name="Plant Biotechnol. J.">
        <title>A comprehensive draft genome sequence for lupin (Lupinus angustifolius), an emerging health food: insights into plant-microbe interactions and legume evolution.</title>
        <authorList>
            <person name="Hane J.K."/>
            <person name="Ming Y."/>
            <person name="Kamphuis L.G."/>
            <person name="Nelson M.N."/>
            <person name="Garg G."/>
            <person name="Atkins C.A."/>
            <person name="Bayer P.E."/>
            <person name="Bravo A."/>
            <person name="Bringans S."/>
            <person name="Cannon S."/>
            <person name="Edwards D."/>
            <person name="Foley R."/>
            <person name="Gao L.L."/>
            <person name="Harrison M.J."/>
            <person name="Huang W."/>
            <person name="Hurgobin B."/>
            <person name="Li S."/>
            <person name="Liu C.W."/>
            <person name="McGrath A."/>
            <person name="Morahan G."/>
            <person name="Murray J."/>
            <person name="Weller J."/>
            <person name="Jian J."/>
            <person name="Singh K.B."/>
        </authorList>
    </citation>
    <scope>NUCLEOTIDE SEQUENCE [LARGE SCALE GENOMIC DNA]</scope>
    <source>
        <strain evidence="6">cv. Tanjil</strain>
        <tissue evidence="5">Whole plant</tissue>
    </source>
</reference>
<keyword evidence="3" id="KW-0812">Transmembrane</keyword>
<keyword evidence="1" id="KW-0653">Protein transport</keyword>
<comment type="similarity">
    <text evidence="1">Belongs to the peroxin-14 family.</text>
</comment>
<dbReference type="InterPro" id="IPR054154">
    <property type="entry name" value="PEX14-like_M_plants"/>
</dbReference>
<gene>
    <name evidence="5" type="ORF">TanjilG_00550</name>
</gene>
<evidence type="ECO:0000313" key="6">
    <source>
        <dbReference type="Proteomes" id="UP000188354"/>
    </source>
</evidence>
<evidence type="ECO:0000313" key="5">
    <source>
        <dbReference type="EMBL" id="OIV96968.1"/>
    </source>
</evidence>
<dbReference type="Proteomes" id="UP000188354">
    <property type="component" value="Chromosome LG15"/>
</dbReference>
<evidence type="ECO:0000256" key="1">
    <source>
        <dbReference type="RuleBase" id="RU367032"/>
    </source>
</evidence>
<dbReference type="GO" id="GO:0016560">
    <property type="term" value="P:protein import into peroxisome matrix, docking"/>
    <property type="evidence" value="ECO:0007669"/>
    <property type="project" value="UniProtKB-UniRule"/>
</dbReference>
<sequence>MRDEIVKEGSVALDFVNSEPVREEQVENADSPSSVETAGISQDGQLKPSSNIQQQAYPQALQPSVSANTGVTTSLRTLSGFTFRWSHALIAVGLLVTSGAGTTILIKNSILPRLKSWIHVVVLEEDDLSKGKDSKPTLAEEAAQAAKAAAVAAADMAKASQEILASQSEDRRYYVEVVSLLDKQVQEMKLMTNAIRRLEVKSSSQPASAPHSKSYMEIMAMIQRGEKPSNIRVYQFCMAWYLYGKVLMQDILMIHHPTLISNHQKPRLVPRTKPWEVGQVQVNGKDFNSSVEDNGDIPAPWWQTKNVRTSEIDSGVEYNRTPNGAASGQ</sequence>
<organism evidence="5 6">
    <name type="scientific">Lupinus angustifolius</name>
    <name type="common">Narrow-leaved blue lupine</name>
    <dbReference type="NCBI Taxonomy" id="3871"/>
    <lineage>
        <taxon>Eukaryota</taxon>
        <taxon>Viridiplantae</taxon>
        <taxon>Streptophyta</taxon>
        <taxon>Embryophyta</taxon>
        <taxon>Tracheophyta</taxon>
        <taxon>Spermatophyta</taxon>
        <taxon>Magnoliopsida</taxon>
        <taxon>eudicotyledons</taxon>
        <taxon>Gunneridae</taxon>
        <taxon>Pentapetalae</taxon>
        <taxon>rosids</taxon>
        <taxon>fabids</taxon>
        <taxon>Fabales</taxon>
        <taxon>Fabaceae</taxon>
        <taxon>Papilionoideae</taxon>
        <taxon>50 kb inversion clade</taxon>
        <taxon>genistoids sensu lato</taxon>
        <taxon>core genistoids</taxon>
        <taxon>Genisteae</taxon>
        <taxon>Lupinus</taxon>
    </lineage>
</organism>
<dbReference type="Gramene" id="OIV96968">
    <property type="protein sequence ID" value="OIV96968"/>
    <property type="gene ID" value="TanjilG_00550"/>
</dbReference>
<evidence type="ECO:0000259" key="4">
    <source>
        <dbReference type="Pfam" id="PF23020"/>
    </source>
</evidence>
<keyword evidence="1 3" id="KW-0472">Membrane</keyword>
<keyword evidence="1" id="KW-0813">Transport</keyword>
<comment type="function">
    <text evidence="1">Component of the PEX13-PEX14 docking complex, a translocon channel that specifically mediates the import of peroxisomal cargo proteins bound to PEX5 receptor. The PEX13-PEX14 docking complex forms a large import pore which can be opened to a diameter of about 9 nm. Mechanistically, PEX5 receptor along with cargo proteins associates with the PEX14 subunit of the PEX13-PEX14 docking complex in the cytosol, leading to the insertion of the receptor into the organelle membrane with the concomitant translocation of the cargo into the peroxisome matrix.</text>
</comment>
<feature type="region of interest" description="Disordered" evidence="2">
    <location>
        <begin position="20"/>
        <end position="49"/>
    </location>
</feature>
<evidence type="ECO:0000256" key="2">
    <source>
        <dbReference type="SAM" id="MobiDB-lite"/>
    </source>
</evidence>
<dbReference type="EMBL" id="CM007375">
    <property type="protein sequence ID" value="OIV96968.1"/>
    <property type="molecule type" value="Genomic_DNA"/>
</dbReference>
<dbReference type="PANTHER" id="PTHR23058">
    <property type="entry name" value="PEROXISOMAL MEMBRANE PROTEIN PEX14"/>
    <property type="match status" value="1"/>
</dbReference>
<keyword evidence="1" id="KW-0576">Peroxisome</keyword>
<dbReference type="STRING" id="3871.A0A4P1QXC8"/>
<accession>A0A4P1QXC8</accession>
<dbReference type="AlphaFoldDB" id="A0A4P1QXC8"/>
<feature type="transmembrane region" description="Helical" evidence="3">
    <location>
        <begin position="85"/>
        <end position="106"/>
    </location>
</feature>
<feature type="compositionally biased region" description="Polar residues" evidence="2">
    <location>
        <begin position="28"/>
        <end position="49"/>
    </location>
</feature>
<comment type="subcellular location">
    <subcellularLocation>
        <location evidence="1">Peroxisome membrane</location>
    </subcellularLocation>
</comment>
<dbReference type="GO" id="GO:0005102">
    <property type="term" value="F:signaling receptor binding"/>
    <property type="evidence" value="ECO:0007669"/>
    <property type="project" value="TreeGrafter"/>
</dbReference>
<dbReference type="InterPro" id="IPR025655">
    <property type="entry name" value="PEX14"/>
</dbReference>
<proteinExistence type="inferred from homology"/>
<dbReference type="Pfam" id="PF23020">
    <property type="entry name" value="PEX14-like_2nd"/>
    <property type="match status" value="1"/>
</dbReference>
<name>A0A4P1QXC8_LUPAN</name>
<protein>
    <recommendedName>
        <fullName evidence="1">Peroxisomal membrane protein PEX14</fullName>
    </recommendedName>
    <alternativeName>
        <fullName evidence="1">Peroxin-14</fullName>
    </alternativeName>
</protein>
<dbReference type="GO" id="GO:1990429">
    <property type="term" value="C:peroxisomal importomer complex"/>
    <property type="evidence" value="ECO:0007669"/>
    <property type="project" value="TreeGrafter"/>
</dbReference>
<evidence type="ECO:0000256" key="3">
    <source>
        <dbReference type="SAM" id="Phobius"/>
    </source>
</evidence>
<dbReference type="PANTHER" id="PTHR23058:SF0">
    <property type="entry name" value="PEROXISOMAL MEMBRANE PROTEIN PEX14"/>
    <property type="match status" value="1"/>
</dbReference>
<feature type="domain" description="Peroxisomal membrane protein PEX14 central plants" evidence="4">
    <location>
        <begin position="82"/>
        <end position="199"/>
    </location>
</feature>
<keyword evidence="3" id="KW-1133">Transmembrane helix</keyword>